<dbReference type="EMBL" id="UINC01100431">
    <property type="protein sequence ID" value="SVC60484.1"/>
    <property type="molecule type" value="Genomic_DNA"/>
</dbReference>
<organism evidence="1">
    <name type="scientific">marine metagenome</name>
    <dbReference type="NCBI Taxonomy" id="408172"/>
    <lineage>
        <taxon>unclassified sequences</taxon>
        <taxon>metagenomes</taxon>
        <taxon>ecological metagenomes</taxon>
    </lineage>
</organism>
<feature type="non-terminal residue" evidence="1">
    <location>
        <position position="47"/>
    </location>
</feature>
<reference evidence="1" key="1">
    <citation type="submission" date="2018-05" db="EMBL/GenBank/DDBJ databases">
        <authorList>
            <person name="Lanie J.A."/>
            <person name="Ng W.-L."/>
            <person name="Kazmierczak K.M."/>
            <person name="Andrzejewski T.M."/>
            <person name="Davidsen T.M."/>
            <person name="Wayne K.J."/>
            <person name="Tettelin H."/>
            <person name="Glass J.I."/>
            <person name="Rusch D."/>
            <person name="Podicherti R."/>
            <person name="Tsui H.-C.T."/>
            <person name="Winkler M.E."/>
        </authorList>
    </citation>
    <scope>NUCLEOTIDE SEQUENCE</scope>
</reference>
<proteinExistence type="predicted"/>
<dbReference type="AlphaFoldDB" id="A0A382NH05"/>
<evidence type="ECO:0000313" key="1">
    <source>
        <dbReference type="EMBL" id="SVC60484.1"/>
    </source>
</evidence>
<accession>A0A382NH05</accession>
<gene>
    <name evidence="1" type="ORF">METZ01_LOCUS313338</name>
</gene>
<sequence length="47" mass="5123">MTRTFSASQNPISINRVLNAGLPSNATMVPIWNGGSSTRVIALFFQR</sequence>
<protein>
    <submittedName>
        <fullName evidence="1">Uncharacterized protein</fullName>
    </submittedName>
</protein>
<name>A0A382NH05_9ZZZZ</name>